<comment type="caution">
    <text evidence="7">The sequence shown here is derived from an EMBL/GenBank/DDBJ whole genome shotgun (WGS) entry which is preliminary data.</text>
</comment>
<dbReference type="GO" id="GO:0016121">
    <property type="term" value="P:carotene catabolic process"/>
    <property type="evidence" value="ECO:0007669"/>
    <property type="project" value="TreeGrafter"/>
</dbReference>
<dbReference type="PANTHER" id="PTHR10543:SF89">
    <property type="entry name" value="CAROTENOID 9,10(9',10')-CLEAVAGE DIOXYGENASE 1"/>
    <property type="match status" value="1"/>
</dbReference>
<sequence length="567" mass="65118">MSAVPVWVRLSVVVSISLLEISACHAKALARRIKKQTEAPHMPNITPIQTEVTPNQGQHLSEEDVKLVQRGWESQTAEFDYDIEVEGNIPDQLQGTFYRNGPGRMTVYDTQLVHPIDGDGMITSITFSKGKAHFRSKYVRTAGYETEEKQKRGVMKGMMGTVPANKPWGEWLDEVKKDVLRGKMPNQRYKNPSNTSVYYWGGKLMSCWEGGMPYNLDPRTLETKGREDIGGNLERSKSLAAHSRYDKKKDRLVTFGLLMGLGAKSKLVIYEFDKEWGLIQERTTELESYYYCHDLAITENYYLVHHSPFVSFDTTTIAKVVSGWNAPGELMRYYPNVPCRIIVIPRNKESSEEIRYLDIPPCHIYHHINAYEVDGHIKLSSVCIGENFNMKFDQKVWLSNFSEEPGHVYNFDIDLGSNTIKRELVDESACEFPTHHPDIDGRDWRYAYLMASEKGFDHIPFQDVIKMHMRMEKNLKRGQFDVKGTNRQVWSSRGEHGAIGEPVFVAREGGKNEDDGWVLVQVYYFREHKTQILVLDATELSRGPIARLKLSHHTPFTFHGTFCPEIF</sequence>
<feature type="signal peptide" evidence="6">
    <location>
        <begin position="1"/>
        <end position="26"/>
    </location>
</feature>
<gene>
    <name evidence="7" type="ORF">PROFUN_14152</name>
</gene>
<dbReference type="Pfam" id="PF03055">
    <property type="entry name" value="RPE65"/>
    <property type="match status" value="1"/>
</dbReference>
<dbReference type="AlphaFoldDB" id="A0A2P6N1M3"/>
<feature type="binding site" evidence="5">
    <location>
        <position position="559"/>
    </location>
    <ligand>
        <name>Fe cation</name>
        <dbReference type="ChEBI" id="CHEBI:24875"/>
        <note>catalytic</note>
    </ligand>
</feature>
<comment type="similarity">
    <text evidence="1">Belongs to the carotenoid oxygenase family.</text>
</comment>
<reference evidence="7 8" key="1">
    <citation type="journal article" date="2018" name="Genome Biol. Evol.">
        <title>Multiple Roots of Fruiting Body Formation in Amoebozoa.</title>
        <authorList>
            <person name="Hillmann F."/>
            <person name="Forbes G."/>
            <person name="Novohradska S."/>
            <person name="Ferling I."/>
            <person name="Riege K."/>
            <person name="Groth M."/>
            <person name="Westermann M."/>
            <person name="Marz M."/>
            <person name="Spaller T."/>
            <person name="Winckler T."/>
            <person name="Schaap P."/>
            <person name="Glockner G."/>
        </authorList>
    </citation>
    <scope>NUCLEOTIDE SEQUENCE [LARGE SCALE GENOMIC DNA]</scope>
    <source>
        <strain evidence="7 8">Jena</strain>
    </source>
</reference>
<dbReference type="InParanoid" id="A0A2P6N1M3"/>
<proteinExistence type="inferred from homology"/>
<evidence type="ECO:0000313" key="8">
    <source>
        <dbReference type="Proteomes" id="UP000241769"/>
    </source>
</evidence>
<feature type="binding site" evidence="5">
    <location>
        <position position="293"/>
    </location>
    <ligand>
        <name>Fe cation</name>
        <dbReference type="ChEBI" id="CHEBI:24875"/>
        <note>catalytic</note>
    </ligand>
</feature>
<dbReference type="Proteomes" id="UP000241769">
    <property type="component" value="Unassembled WGS sequence"/>
</dbReference>
<dbReference type="OrthoDB" id="1069523at2759"/>
<evidence type="ECO:0000256" key="6">
    <source>
        <dbReference type="SAM" id="SignalP"/>
    </source>
</evidence>
<accession>A0A2P6N1M3</accession>
<dbReference type="PANTHER" id="PTHR10543">
    <property type="entry name" value="BETA-CAROTENE DIOXYGENASE"/>
    <property type="match status" value="1"/>
</dbReference>
<evidence type="ECO:0000256" key="1">
    <source>
        <dbReference type="ARBA" id="ARBA00006787"/>
    </source>
</evidence>
<keyword evidence="8" id="KW-1185">Reference proteome</keyword>
<evidence type="ECO:0000313" key="7">
    <source>
        <dbReference type="EMBL" id="PRP77833.1"/>
    </source>
</evidence>
<organism evidence="7 8">
    <name type="scientific">Planoprotostelium fungivorum</name>
    <dbReference type="NCBI Taxonomy" id="1890364"/>
    <lineage>
        <taxon>Eukaryota</taxon>
        <taxon>Amoebozoa</taxon>
        <taxon>Evosea</taxon>
        <taxon>Variosea</taxon>
        <taxon>Cavosteliida</taxon>
        <taxon>Cavosteliaceae</taxon>
        <taxon>Planoprotostelium</taxon>
    </lineage>
</organism>
<feature type="binding site" evidence="5">
    <location>
        <position position="242"/>
    </location>
    <ligand>
        <name>Fe cation</name>
        <dbReference type="ChEBI" id="CHEBI:24875"/>
        <note>catalytic</note>
    </ligand>
</feature>
<feature type="binding site" evidence="5">
    <location>
        <position position="366"/>
    </location>
    <ligand>
        <name>Fe cation</name>
        <dbReference type="ChEBI" id="CHEBI:24875"/>
        <note>catalytic</note>
    </ligand>
</feature>
<evidence type="ECO:0000256" key="5">
    <source>
        <dbReference type="PIRSR" id="PIRSR604294-1"/>
    </source>
</evidence>
<name>A0A2P6N1M3_9EUKA</name>
<keyword evidence="4 5" id="KW-0408">Iron</keyword>
<dbReference type="GO" id="GO:0046872">
    <property type="term" value="F:metal ion binding"/>
    <property type="evidence" value="ECO:0007669"/>
    <property type="project" value="UniProtKB-KW"/>
</dbReference>
<protein>
    <submittedName>
        <fullName evidence="7">Uncharacterized protein</fullName>
    </submittedName>
</protein>
<dbReference type="STRING" id="1890364.A0A2P6N1M3"/>
<feature type="chain" id="PRO_5015179776" evidence="6">
    <location>
        <begin position="27"/>
        <end position="567"/>
    </location>
</feature>
<evidence type="ECO:0000256" key="3">
    <source>
        <dbReference type="ARBA" id="ARBA00023002"/>
    </source>
</evidence>
<keyword evidence="3" id="KW-0560">Oxidoreductase</keyword>
<dbReference type="InterPro" id="IPR004294">
    <property type="entry name" value="Carotenoid_Oase"/>
</dbReference>
<evidence type="ECO:0000256" key="4">
    <source>
        <dbReference type="ARBA" id="ARBA00023004"/>
    </source>
</evidence>
<dbReference type="EMBL" id="MDYQ01000253">
    <property type="protein sequence ID" value="PRP77833.1"/>
    <property type="molecule type" value="Genomic_DNA"/>
</dbReference>
<evidence type="ECO:0000256" key="2">
    <source>
        <dbReference type="ARBA" id="ARBA00022723"/>
    </source>
</evidence>
<keyword evidence="6" id="KW-0732">Signal</keyword>
<dbReference type="GO" id="GO:0010436">
    <property type="term" value="F:carotenoid dioxygenase activity"/>
    <property type="evidence" value="ECO:0007669"/>
    <property type="project" value="TreeGrafter"/>
</dbReference>
<comment type="cofactor">
    <cofactor evidence="5">
        <name>Fe(2+)</name>
        <dbReference type="ChEBI" id="CHEBI:29033"/>
    </cofactor>
    <text evidence="5">Binds 1 Fe(2+) ion per subunit.</text>
</comment>
<keyword evidence="2 5" id="KW-0479">Metal-binding</keyword>